<evidence type="ECO:0000313" key="1">
    <source>
        <dbReference type="EMBL" id="CAD8046012.1"/>
    </source>
</evidence>
<dbReference type="Proteomes" id="UP000688137">
    <property type="component" value="Unassembled WGS sequence"/>
</dbReference>
<proteinExistence type="predicted"/>
<evidence type="ECO:0000313" key="2">
    <source>
        <dbReference type="Proteomes" id="UP000688137"/>
    </source>
</evidence>
<dbReference type="AlphaFoldDB" id="A0A8S1JTG7"/>
<accession>A0A8S1JTG7</accession>
<reference evidence="1" key="1">
    <citation type="submission" date="2021-01" db="EMBL/GenBank/DDBJ databases">
        <authorList>
            <consortium name="Genoscope - CEA"/>
            <person name="William W."/>
        </authorList>
    </citation>
    <scope>NUCLEOTIDE SEQUENCE</scope>
</reference>
<protein>
    <submittedName>
        <fullName evidence="1">Uncharacterized protein</fullName>
    </submittedName>
</protein>
<keyword evidence="2" id="KW-1185">Reference proteome</keyword>
<sequence>MPNKWNKLNKISFMLSIIPIQLFHHMKISISNPNYNNRQWQSISLFNKFQTMTHIIYKSICHYKQN</sequence>
<gene>
    <name evidence="1" type="ORF">PPRIM_AZ9-3.1.T0100139</name>
</gene>
<name>A0A8S1JTG7_PARPR</name>
<organism evidence="1 2">
    <name type="scientific">Paramecium primaurelia</name>
    <dbReference type="NCBI Taxonomy" id="5886"/>
    <lineage>
        <taxon>Eukaryota</taxon>
        <taxon>Sar</taxon>
        <taxon>Alveolata</taxon>
        <taxon>Ciliophora</taxon>
        <taxon>Intramacronucleata</taxon>
        <taxon>Oligohymenophorea</taxon>
        <taxon>Peniculida</taxon>
        <taxon>Parameciidae</taxon>
        <taxon>Paramecium</taxon>
    </lineage>
</organism>
<dbReference type="EMBL" id="CAJJDM010000007">
    <property type="protein sequence ID" value="CAD8046012.1"/>
    <property type="molecule type" value="Genomic_DNA"/>
</dbReference>
<comment type="caution">
    <text evidence="1">The sequence shown here is derived from an EMBL/GenBank/DDBJ whole genome shotgun (WGS) entry which is preliminary data.</text>
</comment>